<dbReference type="PANTHER" id="PTHR13044">
    <property type="entry name" value="ACTIVATING TRANSCRIPTION FACTOR ATF 4/5"/>
    <property type="match status" value="1"/>
</dbReference>
<keyword evidence="10" id="KW-1185">Reference proteome</keyword>
<dbReference type="GO" id="GO:0000977">
    <property type="term" value="F:RNA polymerase II transcription regulatory region sequence-specific DNA binding"/>
    <property type="evidence" value="ECO:0007669"/>
    <property type="project" value="TreeGrafter"/>
</dbReference>
<proteinExistence type="inferred from homology"/>
<evidence type="ECO:0000313" key="9">
    <source>
        <dbReference type="EnsemblMetazoa" id="XP_028140057.1"/>
    </source>
</evidence>
<dbReference type="GO" id="GO:0005634">
    <property type="term" value="C:nucleus"/>
    <property type="evidence" value="ECO:0007669"/>
    <property type="project" value="UniProtKB-SubCell"/>
</dbReference>
<dbReference type="KEGG" id="dvv:114334221"/>
<keyword evidence="3" id="KW-0805">Transcription regulation</keyword>
<evidence type="ECO:0000256" key="6">
    <source>
        <dbReference type="ARBA" id="ARBA00023242"/>
    </source>
</evidence>
<dbReference type="SUPFAM" id="SSF57959">
    <property type="entry name" value="Leucine zipper domain"/>
    <property type="match status" value="1"/>
</dbReference>
<evidence type="ECO:0000256" key="3">
    <source>
        <dbReference type="ARBA" id="ARBA00023015"/>
    </source>
</evidence>
<dbReference type="GeneID" id="114334221"/>
<dbReference type="Gene3D" id="1.20.5.170">
    <property type="match status" value="1"/>
</dbReference>
<dbReference type="OrthoDB" id="5847285at2759"/>
<feature type="compositionally biased region" description="Basic and acidic residues" evidence="7">
    <location>
        <begin position="269"/>
        <end position="281"/>
    </location>
</feature>
<dbReference type="Pfam" id="PF00170">
    <property type="entry name" value="bZIP_1"/>
    <property type="match status" value="1"/>
</dbReference>
<dbReference type="PANTHER" id="PTHR13044:SF14">
    <property type="entry name" value="CRYPTOCEPHAL, ISOFORM A"/>
    <property type="match status" value="1"/>
</dbReference>
<dbReference type="SMART" id="SM00338">
    <property type="entry name" value="BRLZ"/>
    <property type="match status" value="1"/>
</dbReference>
<name>A0A6P7FZ18_DIAVI</name>
<reference evidence="11" key="1">
    <citation type="submission" date="2025-04" db="UniProtKB">
        <authorList>
            <consortium name="RefSeq"/>
        </authorList>
    </citation>
    <scope>IDENTIFICATION</scope>
    <source>
        <tissue evidence="11">Whole insect</tissue>
    </source>
</reference>
<feature type="compositionally biased region" description="Low complexity" evidence="7">
    <location>
        <begin position="213"/>
        <end position="230"/>
    </location>
</feature>
<sequence length="342" mass="38841">MSSVLVWKQEPASPSSDYDEAALLDATIYNATPFELDIKLNNELDNLAEFESKAEVASHILENLENLMDLDELIKDEPFLLDEKILPILDEVEPPRAIPVPVQNLKNEFVNSNDTQYFLKEFQNVYEVVEFSHGTLTPPQSPPSQPMLTNLEPLLQYPVETKHVYVQPEKQFLPENYEINYSLPVNTPQPDIAMELAVVDELVRTRVEDMQWSSSGSSSPGSPSSSSSSSNFGDCSSDPEWMPEPIEQYNDELPVKSSRKRTRPYSKSGTEDKKVRKKEQNKNAATRYRQKKKAEIEVILSEEKGLLDKNVDLGSQIADLNREIKYLKGLMRDLFKAKGLIN</sequence>
<evidence type="ECO:0000256" key="4">
    <source>
        <dbReference type="ARBA" id="ARBA00023125"/>
    </source>
</evidence>
<feature type="domain" description="BZIP" evidence="8">
    <location>
        <begin position="271"/>
        <end position="334"/>
    </location>
</feature>
<dbReference type="RefSeq" id="XP_028140057.1">
    <property type="nucleotide sequence ID" value="XM_028284256.1"/>
</dbReference>
<dbReference type="PROSITE" id="PS00036">
    <property type="entry name" value="BZIP_BASIC"/>
    <property type="match status" value="1"/>
</dbReference>
<feature type="region of interest" description="Disordered" evidence="7">
    <location>
        <begin position="209"/>
        <end position="288"/>
    </location>
</feature>
<protein>
    <submittedName>
        <fullName evidence="11">Activating transcription factor of chaperone</fullName>
    </submittedName>
</protein>
<dbReference type="EnsemblMetazoa" id="XM_028284256.2">
    <property type="protein sequence ID" value="XP_028140057.1"/>
    <property type="gene ID" value="LOC114334221"/>
</dbReference>
<evidence type="ECO:0000256" key="2">
    <source>
        <dbReference type="ARBA" id="ARBA00007163"/>
    </source>
</evidence>
<evidence type="ECO:0000259" key="8">
    <source>
        <dbReference type="PROSITE" id="PS50217"/>
    </source>
</evidence>
<evidence type="ECO:0000313" key="11">
    <source>
        <dbReference type="RefSeq" id="XP_028140057.1"/>
    </source>
</evidence>
<dbReference type="CDD" id="cd14692">
    <property type="entry name" value="bZIP_ATF4"/>
    <property type="match status" value="1"/>
</dbReference>
<keyword evidence="6" id="KW-0539">Nucleus</keyword>
<dbReference type="CTD" id="47767"/>
<reference evidence="9" key="2">
    <citation type="submission" date="2025-05" db="UniProtKB">
        <authorList>
            <consortium name="EnsemblMetazoa"/>
        </authorList>
    </citation>
    <scope>IDENTIFICATION</scope>
</reference>
<dbReference type="AlphaFoldDB" id="A0A6P7FZ18"/>
<organism evidence="11">
    <name type="scientific">Diabrotica virgifera virgifera</name>
    <name type="common">western corn rootworm</name>
    <dbReference type="NCBI Taxonomy" id="50390"/>
    <lineage>
        <taxon>Eukaryota</taxon>
        <taxon>Metazoa</taxon>
        <taxon>Ecdysozoa</taxon>
        <taxon>Arthropoda</taxon>
        <taxon>Hexapoda</taxon>
        <taxon>Insecta</taxon>
        <taxon>Pterygota</taxon>
        <taxon>Neoptera</taxon>
        <taxon>Endopterygota</taxon>
        <taxon>Coleoptera</taxon>
        <taxon>Polyphaga</taxon>
        <taxon>Cucujiformia</taxon>
        <taxon>Chrysomeloidea</taxon>
        <taxon>Chrysomelidae</taxon>
        <taxon>Galerucinae</taxon>
        <taxon>Diabroticina</taxon>
        <taxon>Diabroticites</taxon>
        <taxon>Diabrotica</taxon>
    </lineage>
</organism>
<keyword evidence="4" id="KW-0238">DNA-binding</keyword>
<dbReference type="PROSITE" id="PS50217">
    <property type="entry name" value="BZIP"/>
    <property type="match status" value="1"/>
</dbReference>
<accession>A0A6P7FZ18</accession>
<evidence type="ECO:0000256" key="1">
    <source>
        <dbReference type="ARBA" id="ARBA00004123"/>
    </source>
</evidence>
<dbReference type="FunFam" id="1.20.5.170:FF:000021">
    <property type="entry name" value="Cyclic AMP-dependent transcription factor ATF-4"/>
    <property type="match status" value="1"/>
</dbReference>
<dbReference type="InParanoid" id="A0A6P7FZ18"/>
<keyword evidence="5" id="KW-0804">Transcription</keyword>
<gene>
    <name evidence="11" type="primary">LOC114334221</name>
</gene>
<comment type="subcellular location">
    <subcellularLocation>
        <location evidence="1">Nucleus</location>
    </subcellularLocation>
</comment>
<dbReference type="InterPro" id="IPR046347">
    <property type="entry name" value="bZIP_sf"/>
</dbReference>
<dbReference type="FunCoup" id="A0A6P7FZ18">
    <property type="interactions" value="403"/>
</dbReference>
<evidence type="ECO:0000256" key="7">
    <source>
        <dbReference type="SAM" id="MobiDB-lite"/>
    </source>
</evidence>
<dbReference type="GO" id="GO:0001228">
    <property type="term" value="F:DNA-binding transcription activator activity, RNA polymerase II-specific"/>
    <property type="evidence" value="ECO:0007669"/>
    <property type="project" value="TreeGrafter"/>
</dbReference>
<dbReference type="Proteomes" id="UP001652700">
    <property type="component" value="Unplaced"/>
</dbReference>
<dbReference type="InterPro" id="IPR004827">
    <property type="entry name" value="bZIP"/>
</dbReference>
<comment type="similarity">
    <text evidence="2">Belongs to the bZIP family.</text>
</comment>
<evidence type="ECO:0000256" key="5">
    <source>
        <dbReference type="ARBA" id="ARBA00023163"/>
    </source>
</evidence>
<evidence type="ECO:0000313" key="10">
    <source>
        <dbReference type="Proteomes" id="UP001652700"/>
    </source>
</evidence>